<feature type="region of interest" description="Disordered" evidence="1">
    <location>
        <begin position="128"/>
        <end position="152"/>
    </location>
</feature>
<gene>
    <name evidence="3" type="ORF">IPP15_18765</name>
</gene>
<dbReference type="AlphaFoldDB" id="A0A9D7T123"/>
<proteinExistence type="predicted"/>
<sequence length="152" mass="15683">MKKFIFSFFLFSLMVFSANAQKAACCKPGGKSSVSCEMKAPSAVSAENSAAAEKVAAMDQNIEKRTDPITGAVSYVRKETAVADGSVSFVSLSFDASTNSFVNAAPSMMEENHNCSMKSTGSGKSCCAQGAASGKSCCAGKAANAKPEKTKS</sequence>
<accession>A0A9D7T123</accession>
<reference evidence="3 4" key="1">
    <citation type="submission" date="2020-10" db="EMBL/GenBank/DDBJ databases">
        <title>Connecting structure to function with the recovery of over 1000 high-quality activated sludge metagenome-assembled genomes encoding full-length rRNA genes using long-read sequencing.</title>
        <authorList>
            <person name="Singleton C.M."/>
            <person name="Petriglieri F."/>
            <person name="Kristensen J.M."/>
            <person name="Kirkegaard R.H."/>
            <person name="Michaelsen T.Y."/>
            <person name="Andersen M.H."/>
            <person name="Karst S.M."/>
            <person name="Dueholm M.S."/>
            <person name="Nielsen P.H."/>
            <person name="Albertsen M."/>
        </authorList>
    </citation>
    <scope>NUCLEOTIDE SEQUENCE [LARGE SCALE GENOMIC DNA]</scope>
    <source>
        <strain evidence="3">Ribe_18-Q3-R11-54_MAXAC.273</strain>
    </source>
</reference>
<organism evidence="3 4">
    <name type="scientific">Candidatus Opimibacter skivensis</name>
    <dbReference type="NCBI Taxonomy" id="2982028"/>
    <lineage>
        <taxon>Bacteria</taxon>
        <taxon>Pseudomonadati</taxon>
        <taxon>Bacteroidota</taxon>
        <taxon>Saprospiria</taxon>
        <taxon>Saprospirales</taxon>
        <taxon>Saprospiraceae</taxon>
        <taxon>Candidatus Opimibacter</taxon>
    </lineage>
</organism>
<evidence type="ECO:0000256" key="1">
    <source>
        <dbReference type="SAM" id="MobiDB-lite"/>
    </source>
</evidence>
<comment type="caution">
    <text evidence="3">The sequence shown here is derived from an EMBL/GenBank/DDBJ whole genome shotgun (WGS) entry which is preliminary data.</text>
</comment>
<dbReference type="EMBL" id="JADKGY010000029">
    <property type="protein sequence ID" value="MBK9984379.1"/>
    <property type="molecule type" value="Genomic_DNA"/>
</dbReference>
<evidence type="ECO:0000313" key="3">
    <source>
        <dbReference type="EMBL" id="MBK9984379.1"/>
    </source>
</evidence>
<feature type="chain" id="PRO_5038549561" evidence="2">
    <location>
        <begin position="21"/>
        <end position="152"/>
    </location>
</feature>
<evidence type="ECO:0000313" key="4">
    <source>
        <dbReference type="Proteomes" id="UP000808337"/>
    </source>
</evidence>
<evidence type="ECO:0000256" key="2">
    <source>
        <dbReference type="SAM" id="SignalP"/>
    </source>
</evidence>
<name>A0A9D7T123_9BACT</name>
<feature type="signal peptide" evidence="2">
    <location>
        <begin position="1"/>
        <end position="20"/>
    </location>
</feature>
<keyword evidence="2" id="KW-0732">Signal</keyword>
<dbReference type="Proteomes" id="UP000808337">
    <property type="component" value="Unassembled WGS sequence"/>
</dbReference>
<protein>
    <submittedName>
        <fullName evidence="3">Uncharacterized protein</fullName>
    </submittedName>
</protein>